<keyword evidence="1" id="KW-0802">TPR repeat</keyword>
<dbReference type="InterPro" id="IPR019734">
    <property type="entry name" value="TPR_rpt"/>
</dbReference>
<dbReference type="Proteomes" id="UP000579281">
    <property type="component" value="Unassembled WGS sequence"/>
</dbReference>
<dbReference type="AlphaFoldDB" id="A0A841L0V9"/>
<dbReference type="SMART" id="SM00028">
    <property type="entry name" value="TPR"/>
    <property type="match status" value="3"/>
</dbReference>
<dbReference type="SUPFAM" id="SSF48452">
    <property type="entry name" value="TPR-like"/>
    <property type="match status" value="1"/>
</dbReference>
<evidence type="ECO:0000256" key="2">
    <source>
        <dbReference type="SAM" id="Phobius"/>
    </source>
</evidence>
<comment type="caution">
    <text evidence="3">The sequence shown here is derived from an EMBL/GenBank/DDBJ whole genome shotgun (WGS) entry which is preliminary data.</text>
</comment>
<dbReference type="Pfam" id="PF13181">
    <property type="entry name" value="TPR_8"/>
    <property type="match status" value="2"/>
</dbReference>
<name>A0A841L0V9_9FIRM</name>
<keyword evidence="4" id="KW-1185">Reference proteome</keyword>
<feature type="repeat" description="TPR" evidence="1">
    <location>
        <begin position="173"/>
        <end position="206"/>
    </location>
</feature>
<sequence>MNMMRSFYLYFLLSYMTGNPLIALVLVFFAYGLMDKLYFGFLPDFTKGIRANQQIKSNLKELTLNPQNAHAALTLGMLYFEKKKYREALNYFQHPKLEKDASASYHYYLGMTMMELKEIGLGKVSIEKALEMDPRVGYGLPYIYLLKNEMNQSIPDMNKIEDLEEKIERFGNTENLYRMGRAYRSLDNKEKAKEFFTKAIETYSYCPRGLKRLHRKWAILSRIYKGV</sequence>
<dbReference type="EMBL" id="JACHEN010000017">
    <property type="protein sequence ID" value="MBB6216812.1"/>
    <property type="molecule type" value="Genomic_DNA"/>
</dbReference>
<keyword evidence="2" id="KW-0812">Transmembrane</keyword>
<proteinExistence type="predicted"/>
<dbReference type="PROSITE" id="PS50005">
    <property type="entry name" value="TPR"/>
    <property type="match status" value="1"/>
</dbReference>
<evidence type="ECO:0000313" key="3">
    <source>
        <dbReference type="EMBL" id="MBB6216812.1"/>
    </source>
</evidence>
<protein>
    <submittedName>
        <fullName evidence="3">Tetratricopeptide (TPR) repeat protein</fullName>
    </submittedName>
</protein>
<organism evidence="3 4">
    <name type="scientific">Anaerosolibacter carboniphilus</name>
    <dbReference type="NCBI Taxonomy" id="1417629"/>
    <lineage>
        <taxon>Bacteria</taxon>
        <taxon>Bacillati</taxon>
        <taxon>Bacillota</taxon>
        <taxon>Clostridia</taxon>
        <taxon>Peptostreptococcales</taxon>
        <taxon>Thermotaleaceae</taxon>
        <taxon>Anaerosolibacter</taxon>
    </lineage>
</organism>
<keyword evidence="2" id="KW-0472">Membrane</keyword>
<gene>
    <name evidence="3" type="ORF">HNQ80_002916</name>
</gene>
<reference evidence="3 4" key="1">
    <citation type="submission" date="2020-08" db="EMBL/GenBank/DDBJ databases">
        <title>Genomic Encyclopedia of Type Strains, Phase IV (KMG-IV): sequencing the most valuable type-strain genomes for metagenomic binning, comparative biology and taxonomic classification.</title>
        <authorList>
            <person name="Goeker M."/>
        </authorList>
    </citation>
    <scope>NUCLEOTIDE SEQUENCE [LARGE SCALE GENOMIC DNA]</scope>
    <source>
        <strain evidence="3 4">DSM 103526</strain>
    </source>
</reference>
<dbReference type="Gene3D" id="1.25.40.10">
    <property type="entry name" value="Tetratricopeptide repeat domain"/>
    <property type="match status" value="2"/>
</dbReference>
<evidence type="ECO:0000256" key="1">
    <source>
        <dbReference type="PROSITE-ProRule" id="PRU00339"/>
    </source>
</evidence>
<keyword evidence="2" id="KW-1133">Transmembrane helix</keyword>
<feature type="transmembrane region" description="Helical" evidence="2">
    <location>
        <begin position="7"/>
        <end position="34"/>
    </location>
</feature>
<dbReference type="InterPro" id="IPR011990">
    <property type="entry name" value="TPR-like_helical_dom_sf"/>
</dbReference>
<evidence type="ECO:0000313" key="4">
    <source>
        <dbReference type="Proteomes" id="UP000579281"/>
    </source>
</evidence>
<accession>A0A841L0V9</accession>